<name>A0A4C1ZIP6_EUMVA</name>
<evidence type="ECO:0000313" key="2">
    <source>
        <dbReference type="EMBL" id="GBP87033.1"/>
    </source>
</evidence>
<dbReference type="AlphaFoldDB" id="A0A4C1ZIP6"/>
<sequence>MMRPANRSPTSIKHTAIARSPPTREERTHTARDVSPIDITQTLPVIIRFSPWQRLRQATAQALQFVDRCKVGRGLIEETHAISRKRIQKTDKNDPNWRQTLKKIKKIDKAIYTSSNEKKFVLLEARYLRQAELLWLQATQKESFENELATVKAALPTPRTSHLRNLALELNASELLLVKTRIAATSEIATEGKSPPVVDGRHP</sequence>
<comment type="caution">
    <text evidence="2">The sequence shown here is derived from an EMBL/GenBank/DDBJ whole genome shotgun (WGS) entry which is preliminary data.</text>
</comment>
<reference evidence="2 3" key="1">
    <citation type="journal article" date="2019" name="Commun. Biol.">
        <title>The bagworm genome reveals a unique fibroin gene that provides high tensile strength.</title>
        <authorList>
            <person name="Kono N."/>
            <person name="Nakamura H."/>
            <person name="Ohtoshi R."/>
            <person name="Tomita M."/>
            <person name="Numata K."/>
            <person name="Arakawa K."/>
        </authorList>
    </citation>
    <scope>NUCLEOTIDE SEQUENCE [LARGE SCALE GENOMIC DNA]</scope>
</reference>
<organism evidence="2 3">
    <name type="scientific">Eumeta variegata</name>
    <name type="common">Bagworm moth</name>
    <name type="synonym">Eumeta japonica</name>
    <dbReference type="NCBI Taxonomy" id="151549"/>
    <lineage>
        <taxon>Eukaryota</taxon>
        <taxon>Metazoa</taxon>
        <taxon>Ecdysozoa</taxon>
        <taxon>Arthropoda</taxon>
        <taxon>Hexapoda</taxon>
        <taxon>Insecta</taxon>
        <taxon>Pterygota</taxon>
        <taxon>Neoptera</taxon>
        <taxon>Endopterygota</taxon>
        <taxon>Lepidoptera</taxon>
        <taxon>Glossata</taxon>
        <taxon>Ditrysia</taxon>
        <taxon>Tineoidea</taxon>
        <taxon>Psychidae</taxon>
        <taxon>Oiketicinae</taxon>
        <taxon>Eumeta</taxon>
    </lineage>
</organism>
<proteinExistence type="predicted"/>
<keyword evidence="3" id="KW-1185">Reference proteome</keyword>
<accession>A0A4C1ZIP6</accession>
<feature type="region of interest" description="Disordered" evidence="1">
    <location>
        <begin position="1"/>
        <end position="30"/>
    </location>
</feature>
<dbReference type="EMBL" id="BGZK01001832">
    <property type="protein sequence ID" value="GBP87033.1"/>
    <property type="molecule type" value="Genomic_DNA"/>
</dbReference>
<gene>
    <name evidence="2" type="ORF">EVAR_65508_1</name>
</gene>
<evidence type="ECO:0000313" key="3">
    <source>
        <dbReference type="Proteomes" id="UP000299102"/>
    </source>
</evidence>
<evidence type="ECO:0000256" key="1">
    <source>
        <dbReference type="SAM" id="MobiDB-lite"/>
    </source>
</evidence>
<protein>
    <submittedName>
        <fullName evidence="2">Uncharacterized protein</fullName>
    </submittedName>
</protein>
<dbReference type="Proteomes" id="UP000299102">
    <property type="component" value="Unassembled WGS sequence"/>
</dbReference>